<evidence type="ECO:0000259" key="2">
    <source>
        <dbReference type="Pfam" id="PF23622"/>
    </source>
</evidence>
<organism evidence="3">
    <name type="scientific">Arundo donax</name>
    <name type="common">Giant reed</name>
    <name type="synonym">Donax arundinaceus</name>
    <dbReference type="NCBI Taxonomy" id="35708"/>
    <lineage>
        <taxon>Eukaryota</taxon>
        <taxon>Viridiplantae</taxon>
        <taxon>Streptophyta</taxon>
        <taxon>Embryophyta</taxon>
        <taxon>Tracheophyta</taxon>
        <taxon>Spermatophyta</taxon>
        <taxon>Magnoliopsida</taxon>
        <taxon>Liliopsida</taxon>
        <taxon>Poales</taxon>
        <taxon>Poaceae</taxon>
        <taxon>PACMAD clade</taxon>
        <taxon>Arundinoideae</taxon>
        <taxon>Arundineae</taxon>
        <taxon>Arundo</taxon>
    </lineage>
</organism>
<dbReference type="PANTHER" id="PTHR34145">
    <property type="entry name" value="OS02G0105600 PROTEIN"/>
    <property type="match status" value="1"/>
</dbReference>
<dbReference type="InterPro" id="IPR036047">
    <property type="entry name" value="F-box-like_dom_sf"/>
</dbReference>
<reference evidence="3" key="2">
    <citation type="journal article" date="2015" name="Data Brief">
        <title>Shoot transcriptome of the giant reed, Arundo donax.</title>
        <authorList>
            <person name="Barrero R.A."/>
            <person name="Guerrero F.D."/>
            <person name="Moolhuijzen P."/>
            <person name="Goolsby J.A."/>
            <person name="Tidwell J."/>
            <person name="Bellgard S.E."/>
            <person name="Bellgard M.I."/>
        </authorList>
    </citation>
    <scope>NUCLEOTIDE SEQUENCE</scope>
    <source>
        <tissue evidence="3">Shoot tissue taken approximately 20 cm above the soil surface</tissue>
    </source>
</reference>
<dbReference type="InterPro" id="IPR001810">
    <property type="entry name" value="F-box_dom"/>
</dbReference>
<accession>A0A0A9EC60</accession>
<dbReference type="PANTHER" id="PTHR34145:SF61">
    <property type="entry name" value="OS07G0161500 PROTEIN"/>
    <property type="match status" value="1"/>
</dbReference>
<dbReference type="Pfam" id="PF23622">
    <property type="entry name" value="LRR_At1g61320_AtMIF1"/>
    <property type="match status" value="1"/>
</dbReference>
<dbReference type="SUPFAM" id="SSF52058">
    <property type="entry name" value="L domain-like"/>
    <property type="match status" value="1"/>
</dbReference>
<evidence type="ECO:0000313" key="3">
    <source>
        <dbReference type="EMBL" id="JAD97596.1"/>
    </source>
</evidence>
<dbReference type="Pfam" id="PF00646">
    <property type="entry name" value="F-box"/>
    <property type="match status" value="1"/>
</dbReference>
<dbReference type="InterPro" id="IPR053772">
    <property type="entry name" value="At1g61320/At1g61330-like"/>
</dbReference>
<name>A0A0A9EC60_ARUDO</name>
<protein>
    <submittedName>
        <fullName evidence="3">Uncharacterized protein</fullName>
    </submittedName>
</protein>
<feature type="domain" description="F-box" evidence="1">
    <location>
        <begin position="2"/>
        <end position="34"/>
    </location>
</feature>
<dbReference type="InterPro" id="IPR055357">
    <property type="entry name" value="LRR_At1g61320_AtMIF1"/>
</dbReference>
<dbReference type="EMBL" id="GBRH01200299">
    <property type="protein sequence ID" value="JAD97596.1"/>
    <property type="molecule type" value="Transcribed_RNA"/>
</dbReference>
<reference evidence="3" key="1">
    <citation type="submission" date="2014-09" db="EMBL/GenBank/DDBJ databases">
        <authorList>
            <person name="Magalhaes I.L.F."/>
            <person name="Oliveira U."/>
            <person name="Santos F.R."/>
            <person name="Vidigal T.H.D.A."/>
            <person name="Brescovit A.D."/>
            <person name="Santos A.J."/>
        </authorList>
    </citation>
    <scope>NUCLEOTIDE SEQUENCE</scope>
    <source>
        <tissue evidence="3">Shoot tissue taken approximately 20 cm above the soil surface</tissue>
    </source>
</reference>
<dbReference type="Gene3D" id="3.80.10.10">
    <property type="entry name" value="Ribonuclease Inhibitor"/>
    <property type="match status" value="1"/>
</dbReference>
<dbReference type="SUPFAM" id="SSF81383">
    <property type="entry name" value="F-box domain"/>
    <property type="match status" value="1"/>
</dbReference>
<sequence length="471" mass="54524">MDILQYIISRLPIREAVRTSILSKHWKHVWCSRTNLEFSFHSLVYKKRSMIPRFTYGSHIFIQRVEAVLKQHSGIGVEKMEVEFSPLHNEHAEHIDRWVEFAIALKTKQPILDFVVQYPTKEPYSFPFQLFDATSGSHFHSLKLGCISLKQPAKIKVFLNLKKLELVDVNITDDELKLMLYNSNVLEFLGLSRCKLLTRLQTPHPLNHLKHLQVSHCLLLQEIEFNFDLITLEYEGTLVPLAPSSTLRNLSMKSSDVCSALEYIFTELPSTLHRLEMLTLSCQELKRATLPKKALNFIHLRHLRLELNFVSLGERTDVLDLACLLEAAPVMEKLEVHMWTDYILKRYHKRHGELRSLPSHPHSHLKLASITGFYGQKDQLELALHILRNSTVLEAMKIDPRPMVAAVTVELGMEDGLCFVDGYKVAKKYLRKADNRGGVVDVVKVRRREVENVWPYKLIDPHWLAMVAEDE</sequence>
<dbReference type="AlphaFoldDB" id="A0A0A9EC60"/>
<dbReference type="InterPro" id="IPR032675">
    <property type="entry name" value="LRR_dom_sf"/>
</dbReference>
<proteinExistence type="predicted"/>
<evidence type="ECO:0000259" key="1">
    <source>
        <dbReference type="Pfam" id="PF00646"/>
    </source>
</evidence>
<feature type="domain" description="At1g61320/AtMIF1 LRR" evidence="2">
    <location>
        <begin position="68"/>
        <end position="401"/>
    </location>
</feature>